<gene>
    <name evidence="1" type="ORF">LCGC14_1354020</name>
</gene>
<sequence>MTKQEQKDALARIREFLSAVRDGKRSVLSVSDATIDTRRLELALFGETTA</sequence>
<accession>A0A0F9KAQ6</accession>
<dbReference type="AlphaFoldDB" id="A0A0F9KAQ6"/>
<organism evidence="1">
    <name type="scientific">marine sediment metagenome</name>
    <dbReference type="NCBI Taxonomy" id="412755"/>
    <lineage>
        <taxon>unclassified sequences</taxon>
        <taxon>metagenomes</taxon>
        <taxon>ecological metagenomes</taxon>
    </lineage>
</organism>
<comment type="caution">
    <text evidence="1">The sequence shown here is derived from an EMBL/GenBank/DDBJ whole genome shotgun (WGS) entry which is preliminary data.</text>
</comment>
<protein>
    <submittedName>
        <fullName evidence="1">Uncharacterized protein</fullName>
    </submittedName>
</protein>
<evidence type="ECO:0000313" key="1">
    <source>
        <dbReference type="EMBL" id="KKM79038.1"/>
    </source>
</evidence>
<dbReference type="EMBL" id="LAZR01008394">
    <property type="protein sequence ID" value="KKM79038.1"/>
    <property type="molecule type" value="Genomic_DNA"/>
</dbReference>
<reference evidence="1" key="1">
    <citation type="journal article" date="2015" name="Nature">
        <title>Complex archaea that bridge the gap between prokaryotes and eukaryotes.</title>
        <authorList>
            <person name="Spang A."/>
            <person name="Saw J.H."/>
            <person name="Jorgensen S.L."/>
            <person name="Zaremba-Niedzwiedzka K."/>
            <person name="Martijn J."/>
            <person name="Lind A.E."/>
            <person name="van Eijk R."/>
            <person name="Schleper C."/>
            <person name="Guy L."/>
            <person name="Ettema T.J."/>
        </authorList>
    </citation>
    <scope>NUCLEOTIDE SEQUENCE</scope>
</reference>
<proteinExistence type="predicted"/>
<name>A0A0F9KAQ6_9ZZZZ</name>